<dbReference type="InterPro" id="IPR024733">
    <property type="entry name" value="NAGLU_tim-barrel"/>
</dbReference>
<dbReference type="Gene3D" id="3.30.379.10">
    <property type="entry name" value="Chitobiase/beta-hexosaminidase domain 2-like"/>
    <property type="match status" value="1"/>
</dbReference>
<keyword evidence="1" id="KW-0378">Hydrolase</keyword>
<evidence type="ECO:0000259" key="5">
    <source>
        <dbReference type="Pfam" id="PF12972"/>
    </source>
</evidence>
<sequence>MPLLSTVLLAATAVCQSTQGLSGLIERRIPAHVDSFQFHLANLSGHDAYRVSTPGNGTVIVEGNSISGMSQGLHRYLSDIVHVDIYWYIGSRLHLAPAVLPNISAPLTGSSLVPYRYHFNTVTFSYTTAFWTWEEWEDQLDWMALRGINLPLAWVGVEKIIYEVFQDIGLDEADILSYLSGPAFQAWNRLGNIQGSWDGQLPTTWIDAQFSLQKQIVSRMVELGMTPILPAFTGFVPRSFSSVIPGANVVNGSQWSGFPTEYTNVSFLEPSDSHFSEIQKSFITKQQAAYGNVSHIYTLDQFNENDPASGDEAYLRNITADTWQGLKSADSDAIWMMQGWLFYSNSAFWTDARISAYLSGVTVDTDMIILDLFSESEPQWQRTNSYYGKLWIWCQLHDYGGNMGIYGQILNVTENPVAALANSSSLVGFGLTMEGQEGNEVMYDLLLDQAWSEEPIDTEVYFHDWVTARYASNAIPESLYHAWELLRESAYNNTDLTSAAVSKSIYELQPGTTDLVNVTGHHPTTVNYDPAIMVQAWRSAYSAAETEPSLWHNPAYQYDLVDFTRQVVANAFIPLYNTVLDEWNSTTSDLNSSARLTNSSVSTLPALLSVVNKVLSTNEHFRLSTWTSSARSLALNSSQEGFYNYNARNQITLWGPTGQIHDYASKQWSGLVETFYKPRWEIFLNYLLDTSPRAYNPTALDDELLQFELAWQWEADGEQEERRDLWTVLAEVVEEWPSVFG</sequence>
<feature type="domain" description="Alpha-N-acetylglucosaminidase N-terminal" evidence="4">
    <location>
        <begin position="20"/>
        <end position="101"/>
    </location>
</feature>
<evidence type="ECO:0000313" key="7">
    <source>
        <dbReference type="Proteomes" id="UP000247810"/>
    </source>
</evidence>
<dbReference type="Pfam" id="PF12971">
    <property type="entry name" value="NAGLU_N"/>
    <property type="match status" value="1"/>
</dbReference>
<dbReference type="InterPro" id="IPR024732">
    <property type="entry name" value="NAGLU_C"/>
</dbReference>
<keyword evidence="7" id="KW-1185">Reference proteome</keyword>
<dbReference type="Pfam" id="PF12972">
    <property type="entry name" value="NAGLU_C"/>
    <property type="match status" value="1"/>
</dbReference>
<dbReference type="InterPro" id="IPR029018">
    <property type="entry name" value="Hex-like_dom2"/>
</dbReference>
<dbReference type="Pfam" id="PF05089">
    <property type="entry name" value="NAGLU"/>
    <property type="match status" value="1"/>
</dbReference>
<dbReference type="EMBL" id="KZ825817">
    <property type="protein sequence ID" value="PYH97884.1"/>
    <property type="molecule type" value="Genomic_DNA"/>
</dbReference>
<dbReference type="Gene3D" id="1.20.120.670">
    <property type="entry name" value="N-acetyl-b-d-glucoasminidase"/>
    <property type="match status" value="1"/>
</dbReference>
<dbReference type="PANTHER" id="PTHR12872">
    <property type="entry name" value="ALPHA-N-ACETYLGLUCOSAMINIDASE"/>
    <property type="match status" value="1"/>
</dbReference>
<dbReference type="InterPro" id="IPR017853">
    <property type="entry name" value="GH"/>
</dbReference>
<feature type="chain" id="PRO_5016386091" evidence="2">
    <location>
        <begin position="18"/>
        <end position="741"/>
    </location>
</feature>
<evidence type="ECO:0000256" key="2">
    <source>
        <dbReference type="SAM" id="SignalP"/>
    </source>
</evidence>
<evidence type="ECO:0000259" key="4">
    <source>
        <dbReference type="Pfam" id="PF12971"/>
    </source>
</evidence>
<name>A0A319DMD1_9EURO</name>
<accession>A0A319DMD1</accession>
<keyword evidence="2" id="KW-0732">Signal</keyword>
<dbReference type="AlphaFoldDB" id="A0A319DMD1"/>
<dbReference type="VEuPathDB" id="FungiDB:BO71DRAFT_346014"/>
<evidence type="ECO:0000259" key="3">
    <source>
        <dbReference type="Pfam" id="PF05089"/>
    </source>
</evidence>
<reference evidence="6 7" key="1">
    <citation type="submission" date="2018-02" db="EMBL/GenBank/DDBJ databases">
        <title>The genomes of Aspergillus section Nigri reveals drivers in fungal speciation.</title>
        <authorList>
            <consortium name="DOE Joint Genome Institute"/>
            <person name="Vesth T.C."/>
            <person name="Nybo J."/>
            <person name="Theobald S."/>
            <person name="Brandl J."/>
            <person name="Frisvad J.C."/>
            <person name="Nielsen K.F."/>
            <person name="Lyhne E.K."/>
            <person name="Kogle M.E."/>
            <person name="Kuo A."/>
            <person name="Riley R."/>
            <person name="Clum A."/>
            <person name="Nolan M."/>
            <person name="Lipzen A."/>
            <person name="Salamov A."/>
            <person name="Henrissat B."/>
            <person name="Wiebenga A."/>
            <person name="De vries R.P."/>
            <person name="Grigoriev I.V."/>
            <person name="Mortensen U.H."/>
            <person name="Andersen M.R."/>
            <person name="Baker S.E."/>
        </authorList>
    </citation>
    <scope>NUCLEOTIDE SEQUENCE [LARGE SCALE GENOMIC DNA]</scope>
    <source>
        <strain evidence="6 7">CBS 707.79</strain>
    </source>
</reference>
<dbReference type="Proteomes" id="UP000247810">
    <property type="component" value="Unassembled WGS sequence"/>
</dbReference>
<dbReference type="STRING" id="1448320.A0A319DMD1"/>
<dbReference type="GO" id="GO:0016787">
    <property type="term" value="F:hydrolase activity"/>
    <property type="evidence" value="ECO:0007669"/>
    <property type="project" value="UniProtKB-KW"/>
</dbReference>
<dbReference type="PANTHER" id="PTHR12872:SF1">
    <property type="entry name" value="ALPHA-N-ACETYLGLUCOSAMINIDASE"/>
    <property type="match status" value="1"/>
</dbReference>
<feature type="signal peptide" evidence="2">
    <location>
        <begin position="1"/>
        <end position="17"/>
    </location>
</feature>
<dbReference type="OrthoDB" id="64736at2759"/>
<evidence type="ECO:0000256" key="1">
    <source>
        <dbReference type="ARBA" id="ARBA00022801"/>
    </source>
</evidence>
<dbReference type="Gene3D" id="3.20.20.80">
    <property type="entry name" value="Glycosidases"/>
    <property type="match status" value="1"/>
</dbReference>
<gene>
    <name evidence="6" type="ORF">BO71DRAFT_346014</name>
</gene>
<protein>
    <submittedName>
        <fullName evidence="6">Putative alpha-N-acetylglucosaminidase</fullName>
    </submittedName>
</protein>
<feature type="domain" description="Alpha-N-acetylglucosaminidase C-terminal" evidence="5">
    <location>
        <begin position="461"/>
        <end position="733"/>
    </location>
</feature>
<dbReference type="InterPro" id="IPR007781">
    <property type="entry name" value="NAGLU"/>
</dbReference>
<proteinExistence type="predicted"/>
<feature type="domain" description="Alpha-N-acetylglucosaminidase tim-barrel" evidence="3">
    <location>
        <begin position="116"/>
        <end position="452"/>
    </location>
</feature>
<organism evidence="6 7">
    <name type="scientific">Aspergillus ellipticus CBS 707.79</name>
    <dbReference type="NCBI Taxonomy" id="1448320"/>
    <lineage>
        <taxon>Eukaryota</taxon>
        <taxon>Fungi</taxon>
        <taxon>Dikarya</taxon>
        <taxon>Ascomycota</taxon>
        <taxon>Pezizomycotina</taxon>
        <taxon>Eurotiomycetes</taxon>
        <taxon>Eurotiomycetidae</taxon>
        <taxon>Eurotiales</taxon>
        <taxon>Aspergillaceae</taxon>
        <taxon>Aspergillus</taxon>
        <taxon>Aspergillus subgen. Circumdati</taxon>
    </lineage>
</organism>
<dbReference type="SUPFAM" id="SSF51445">
    <property type="entry name" value="(Trans)glycosidases"/>
    <property type="match status" value="1"/>
</dbReference>
<dbReference type="InterPro" id="IPR024240">
    <property type="entry name" value="NAGLU_N"/>
</dbReference>
<evidence type="ECO:0000313" key="6">
    <source>
        <dbReference type="EMBL" id="PYH97884.1"/>
    </source>
</evidence>